<sequence length="462" mass="51667">MQCLVFLFYVYSVIYLCYCYEDNQSIFTNNLEVQIGSKCTWNGLNGTCTSLADCPSAQHAISGRRHPSICFFEGVMPIVCCTASENAQNNNNSSDIPDRSSELKPGRKAEKQCMDFIRTLHYTCYDPDDDFRYGTYGVPDMVTPSPELNSPDTEPSTALESNGSTEYHQNVPILPPVAAPYSQDPYDDEYPPYIVPPISAGIPAQRNQYPHMYPPPSISAGVPARRNQYPHMALLGYGDAVETAEWLCGGSIISKKFVLTAAHCISSPSVGPVKYAAFGILKRSDPPNYWQTHNIARVIPHPEYQSPHKYHDIALLETEDPIRFNRYDVLPACLDVKPEPELEAEATGWGALGHRQVLADVLQTVTLRKYDTQTCSKLYPKHRHLVKGFDEATQMCYGDDKDPKDTCQGDSGGPLQVKNKELCLYRVLGVTSYGRQCGQTTGSGIYTRVYHYLPWIESIVWP</sequence>
<dbReference type="PROSITE" id="PS50240">
    <property type="entry name" value="TRYPSIN_DOM"/>
    <property type="match status" value="1"/>
</dbReference>
<feature type="compositionally biased region" description="Polar residues" evidence="8">
    <location>
        <begin position="146"/>
        <end position="168"/>
    </location>
</feature>
<dbReference type="CDD" id="cd00190">
    <property type="entry name" value="Tryp_SPc"/>
    <property type="match status" value="1"/>
</dbReference>
<dbReference type="GO" id="GO:0005576">
    <property type="term" value="C:extracellular region"/>
    <property type="evidence" value="ECO:0007669"/>
    <property type="project" value="UniProtKB-SubCell"/>
</dbReference>
<dbReference type="RefSeq" id="XP_050559827.1">
    <property type="nucleotide sequence ID" value="XM_050703870.1"/>
</dbReference>
<dbReference type="PRINTS" id="PR00722">
    <property type="entry name" value="CHYMOTRYPSIN"/>
</dbReference>
<keyword evidence="7" id="KW-0645">Protease</keyword>
<evidence type="ECO:0000256" key="1">
    <source>
        <dbReference type="ARBA" id="ARBA00004613"/>
    </source>
</evidence>
<keyword evidence="3 9" id="KW-0732">Signal</keyword>
<dbReference type="InterPro" id="IPR001314">
    <property type="entry name" value="Peptidase_S1A"/>
</dbReference>
<dbReference type="PANTHER" id="PTHR24260">
    <property type="match status" value="1"/>
</dbReference>
<dbReference type="SUPFAM" id="SSF50494">
    <property type="entry name" value="Trypsin-like serine proteases"/>
    <property type="match status" value="1"/>
</dbReference>
<comment type="subcellular location">
    <subcellularLocation>
        <location evidence="1">Secreted</location>
    </subcellularLocation>
</comment>
<dbReference type="InterPro" id="IPR009003">
    <property type="entry name" value="Peptidase_S1_PA"/>
</dbReference>
<dbReference type="InterPro" id="IPR018114">
    <property type="entry name" value="TRYPSIN_HIS"/>
</dbReference>
<keyword evidence="5" id="KW-0325">Glycoprotein</keyword>
<evidence type="ECO:0000259" key="10">
    <source>
        <dbReference type="PROSITE" id="PS50240"/>
    </source>
</evidence>
<keyword evidence="11" id="KW-1185">Reference proteome</keyword>
<dbReference type="InterPro" id="IPR033116">
    <property type="entry name" value="TRYPSIN_SER"/>
</dbReference>
<evidence type="ECO:0000256" key="6">
    <source>
        <dbReference type="ARBA" id="ARBA00024195"/>
    </source>
</evidence>
<dbReference type="OrthoDB" id="5775647at2759"/>
<dbReference type="Pfam" id="PF00089">
    <property type="entry name" value="Trypsin"/>
    <property type="match status" value="1"/>
</dbReference>
<dbReference type="PROSITE" id="PS00135">
    <property type="entry name" value="TRYPSIN_SER"/>
    <property type="match status" value="1"/>
</dbReference>
<dbReference type="InterPro" id="IPR051333">
    <property type="entry name" value="CLIP_Serine_Protease"/>
</dbReference>
<evidence type="ECO:0000256" key="3">
    <source>
        <dbReference type="ARBA" id="ARBA00022729"/>
    </source>
</evidence>
<feature type="chain" id="PRO_5040156212" evidence="9">
    <location>
        <begin position="20"/>
        <end position="462"/>
    </location>
</feature>
<dbReference type="AlphaFoldDB" id="A0A9R0E5U8"/>
<gene>
    <name evidence="12" type="primary">LOC118278560</name>
</gene>
<dbReference type="InterPro" id="IPR043504">
    <property type="entry name" value="Peptidase_S1_PA_chymotrypsin"/>
</dbReference>
<evidence type="ECO:0000256" key="9">
    <source>
        <dbReference type="SAM" id="SignalP"/>
    </source>
</evidence>
<dbReference type="GeneID" id="118278560"/>
<dbReference type="InterPro" id="IPR001254">
    <property type="entry name" value="Trypsin_dom"/>
</dbReference>
<evidence type="ECO:0000256" key="4">
    <source>
        <dbReference type="ARBA" id="ARBA00023157"/>
    </source>
</evidence>
<proteinExistence type="inferred from homology"/>
<evidence type="ECO:0000313" key="12">
    <source>
        <dbReference type="RefSeq" id="XP_050559827.1"/>
    </source>
</evidence>
<dbReference type="SMART" id="SM00680">
    <property type="entry name" value="CLIP"/>
    <property type="match status" value="1"/>
</dbReference>
<dbReference type="GO" id="GO:0006508">
    <property type="term" value="P:proteolysis"/>
    <property type="evidence" value="ECO:0007669"/>
    <property type="project" value="UniProtKB-KW"/>
</dbReference>
<feature type="domain" description="Peptidase S1" evidence="10">
    <location>
        <begin position="218"/>
        <end position="461"/>
    </location>
</feature>
<dbReference type="FunFam" id="2.40.10.10:FF:000028">
    <property type="entry name" value="Serine protease easter"/>
    <property type="match status" value="1"/>
</dbReference>
<keyword evidence="2" id="KW-0964">Secreted</keyword>
<dbReference type="InterPro" id="IPR022700">
    <property type="entry name" value="CLIP"/>
</dbReference>
<evidence type="ECO:0000256" key="5">
    <source>
        <dbReference type="ARBA" id="ARBA00023180"/>
    </source>
</evidence>
<keyword evidence="7" id="KW-0720">Serine protease</keyword>
<dbReference type="PROSITE" id="PS00134">
    <property type="entry name" value="TRYPSIN_HIS"/>
    <property type="match status" value="1"/>
</dbReference>
<feature type="signal peptide" evidence="9">
    <location>
        <begin position="1"/>
        <end position="19"/>
    </location>
</feature>
<dbReference type="Proteomes" id="UP000829999">
    <property type="component" value="Chromosome 24"/>
</dbReference>
<feature type="region of interest" description="Disordered" evidence="8">
    <location>
        <begin position="142"/>
        <end position="170"/>
    </location>
</feature>
<reference evidence="12" key="1">
    <citation type="submission" date="2025-08" db="UniProtKB">
        <authorList>
            <consortium name="RefSeq"/>
        </authorList>
    </citation>
    <scope>IDENTIFICATION</scope>
    <source>
        <tissue evidence="12">Whole larval tissue</tissue>
    </source>
</reference>
<dbReference type="SMART" id="SM00020">
    <property type="entry name" value="Tryp_SPc"/>
    <property type="match status" value="1"/>
</dbReference>
<dbReference type="Gene3D" id="2.40.10.10">
    <property type="entry name" value="Trypsin-like serine proteases"/>
    <property type="match status" value="1"/>
</dbReference>
<dbReference type="PANTHER" id="PTHR24260:SF147">
    <property type="entry name" value="EG:BACR7A4.3 PROTEIN-RELATED"/>
    <property type="match status" value="1"/>
</dbReference>
<keyword evidence="7" id="KW-0378">Hydrolase</keyword>
<name>A0A9R0E5U8_SPOFR</name>
<organism evidence="11 12">
    <name type="scientific">Spodoptera frugiperda</name>
    <name type="common">Fall armyworm</name>
    <dbReference type="NCBI Taxonomy" id="7108"/>
    <lineage>
        <taxon>Eukaryota</taxon>
        <taxon>Metazoa</taxon>
        <taxon>Ecdysozoa</taxon>
        <taxon>Arthropoda</taxon>
        <taxon>Hexapoda</taxon>
        <taxon>Insecta</taxon>
        <taxon>Pterygota</taxon>
        <taxon>Neoptera</taxon>
        <taxon>Endopterygota</taxon>
        <taxon>Lepidoptera</taxon>
        <taxon>Glossata</taxon>
        <taxon>Ditrysia</taxon>
        <taxon>Noctuoidea</taxon>
        <taxon>Noctuidae</taxon>
        <taxon>Amphipyrinae</taxon>
        <taxon>Spodoptera</taxon>
    </lineage>
</organism>
<keyword evidence="4" id="KW-1015">Disulfide bond</keyword>
<protein>
    <submittedName>
        <fullName evidence="12">Coagulation factor IX isoform X1</fullName>
    </submittedName>
</protein>
<comment type="similarity">
    <text evidence="6">Belongs to the peptidase S1 family. CLIP subfamily.</text>
</comment>
<evidence type="ECO:0000256" key="2">
    <source>
        <dbReference type="ARBA" id="ARBA00022525"/>
    </source>
</evidence>
<accession>A0A9R0E5U8</accession>
<evidence type="ECO:0000256" key="7">
    <source>
        <dbReference type="RuleBase" id="RU363034"/>
    </source>
</evidence>
<evidence type="ECO:0000313" key="11">
    <source>
        <dbReference type="Proteomes" id="UP000829999"/>
    </source>
</evidence>
<dbReference type="GO" id="GO:0004252">
    <property type="term" value="F:serine-type endopeptidase activity"/>
    <property type="evidence" value="ECO:0007669"/>
    <property type="project" value="InterPro"/>
</dbReference>
<evidence type="ECO:0000256" key="8">
    <source>
        <dbReference type="SAM" id="MobiDB-lite"/>
    </source>
</evidence>
<dbReference type="FunFam" id="2.40.10.10:FF:000054">
    <property type="entry name" value="Complement C1r subcomponent"/>
    <property type="match status" value="1"/>
</dbReference>